<protein>
    <submittedName>
        <fullName evidence="1">Uncharacterized protein</fullName>
    </submittedName>
</protein>
<proteinExistence type="predicted"/>
<name>A0A0F9DE63_9ZZZZ</name>
<evidence type="ECO:0000313" key="1">
    <source>
        <dbReference type="EMBL" id="KKL16071.1"/>
    </source>
</evidence>
<comment type="caution">
    <text evidence="1">The sequence shown here is derived from an EMBL/GenBank/DDBJ whole genome shotgun (WGS) entry which is preliminary data.</text>
</comment>
<reference evidence="1" key="1">
    <citation type="journal article" date="2015" name="Nature">
        <title>Complex archaea that bridge the gap between prokaryotes and eukaryotes.</title>
        <authorList>
            <person name="Spang A."/>
            <person name="Saw J.H."/>
            <person name="Jorgensen S.L."/>
            <person name="Zaremba-Niedzwiedzka K."/>
            <person name="Martijn J."/>
            <person name="Lind A.E."/>
            <person name="van Eijk R."/>
            <person name="Schleper C."/>
            <person name="Guy L."/>
            <person name="Ettema T.J."/>
        </authorList>
    </citation>
    <scope>NUCLEOTIDE SEQUENCE</scope>
</reference>
<organism evidence="1">
    <name type="scientific">marine sediment metagenome</name>
    <dbReference type="NCBI Taxonomy" id="412755"/>
    <lineage>
        <taxon>unclassified sequences</taxon>
        <taxon>metagenomes</taxon>
        <taxon>ecological metagenomes</taxon>
    </lineage>
</organism>
<dbReference type="EMBL" id="LAZR01039809">
    <property type="protein sequence ID" value="KKL16071.1"/>
    <property type="molecule type" value="Genomic_DNA"/>
</dbReference>
<gene>
    <name evidence="1" type="ORF">LCGC14_2499240</name>
</gene>
<accession>A0A0F9DE63</accession>
<feature type="non-terminal residue" evidence="1">
    <location>
        <position position="22"/>
    </location>
</feature>
<sequence length="22" mass="2567">MARAWLGEVTPPMPTLRPIRHH</sequence>
<dbReference type="AlphaFoldDB" id="A0A0F9DE63"/>